<dbReference type="PROSITE" id="PS50811">
    <property type="entry name" value="WRKY"/>
    <property type="match status" value="1"/>
</dbReference>
<dbReference type="PANTHER" id="PTHR32096">
    <property type="entry name" value="WRKY TRANSCRIPTION FACTOR 30-RELATED-RELATED"/>
    <property type="match status" value="1"/>
</dbReference>
<feature type="compositionally biased region" description="Basic and acidic residues" evidence="6">
    <location>
        <begin position="120"/>
        <end position="150"/>
    </location>
</feature>
<comment type="subcellular location">
    <subcellularLocation>
        <location evidence="1">Nucleus</location>
    </subcellularLocation>
</comment>
<evidence type="ECO:0000256" key="5">
    <source>
        <dbReference type="ARBA" id="ARBA00023242"/>
    </source>
</evidence>
<evidence type="ECO:0000256" key="1">
    <source>
        <dbReference type="ARBA" id="ARBA00004123"/>
    </source>
</evidence>
<comment type="caution">
    <text evidence="8">The sequence shown here is derived from an EMBL/GenBank/DDBJ whole genome shotgun (WGS) entry which is preliminary data.</text>
</comment>
<proteinExistence type="predicted"/>
<evidence type="ECO:0000256" key="2">
    <source>
        <dbReference type="ARBA" id="ARBA00023015"/>
    </source>
</evidence>
<evidence type="ECO:0000313" key="8">
    <source>
        <dbReference type="EMBL" id="CAK7348435.1"/>
    </source>
</evidence>
<dbReference type="AlphaFoldDB" id="A0AAV1SBS0"/>
<dbReference type="GO" id="GO:0000976">
    <property type="term" value="F:transcription cis-regulatory region binding"/>
    <property type="evidence" value="ECO:0007669"/>
    <property type="project" value="TreeGrafter"/>
</dbReference>
<sequence>MDSYLSTKLDSNVSETQTSKRRKVVEKTVVRVRIGENAGKLKNEGPPSDFWSWRKYGQKPIKGSPYPRGYYRCSTSKGCSAKKQVERCRTDASVLIITYTSNHNHPGPDLHDSNLNQQPKDPETPPTDHVDHPITLKQEKPEEETEERHNHPIMPSTNEDVGEGHNFHYLQSPIRISQDIMISQEDPFTENSEKSHDTLGIVLDEEPLSCSRPMTFSAPKSEENNDFFDELEELPTSSSFTSFMRGNFFDERIPVVPS</sequence>
<keyword evidence="4" id="KW-0804">Transcription</keyword>
<dbReference type="SUPFAM" id="SSF118290">
    <property type="entry name" value="WRKY DNA-binding domain"/>
    <property type="match status" value="1"/>
</dbReference>
<reference evidence="8 9" key="1">
    <citation type="submission" date="2024-01" db="EMBL/GenBank/DDBJ databases">
        <authorList>
            <person name="Waweru B."/>
        </authorList>
    </citation>
    <scope>NUCLEOTIDE SEQUENCE [LARGE SCALE GENOMIC DNA]</scope>
</reference>
<evidence type="ECO:0000259" key="7">
    <source>
        <dbReference type="PROSITE" id="PS50811"/>
    </source>
</evidence>
<organism evidence="8 9">
    <name type="scientific">Dovyalis caffra</name>
    <dbReference type="NCBI Taxonomy" id="77055"/>
    <lineage>
        <taxon>Eukaryota</taxon>
        <taxon>Viridiplantae</taxon>
        <taxon>Streptophyta</taxon>
        <taxon>Embryophyta</taxon>
        <taxon>Tracheophyta</taxon>
        <taxon>Spermatophyta</taxon>
        <taxon>Magnoliopsida</taxon>
        <taxon>eudicotyledons</taxon>
        <taxon>Gunneridae</taxon>
        <taxon>Pentapetalae</taxon>
        <taxon>rosids</taxon>
        <taxon>fabids</taxon>
        <taxon>Malpighiales</taxon>
        <taxon>Salicaceae</taxon>
        <taxon>Flacourtieae</taxon>
        <taxon>Dovyalis</taxon>
    </lineage>
</organism>
<dbReference type="InterPro" id="IPR044810">
    <property type="entry name" value="WRKY_plant"/>
</dbReference>
<evidence type="ECO:0000256" key="4">
    <source>
        <dbReference type="ARBA" id="ARBA00023163"/>
    </source>
</evidence>
<dbReference type="InterPro" id="IPR036576">
    <property type="entry name" value="WRKY_dom_sf"/>
</dbReference>
<dbReference type="GO" id="GO:0003700">
    <property type="term" value="F:DNA-binding transcription factor activity"/>
    <property type="evidence" value="ECO:0007669"/>
    <property type="project" value="InterPro"/>
</dbReference>
<feature type="region of interest" description="Disordered" evidence="6">
    <location>
        <begin position="1"/>
        <end position="22"/>
    </location>
</feature>
<keyword evidence="9" id="KW-1185">Reference proteome</keyword>
<evidence type="ECO:0000313" key="9">
    <source>
        <dbReference type="Proteomes" id="UP001314170"/>
    </source>
</evidence>
<gene>
    <name evidence="8" type="ORF">DCAF_LOCUS21133</name>
</gene>
<keyword evidence="3" id="KW-0238">DNA-binding</keyword>
<dbReference type="Proteomes" id="UP001314170">
    <property type="component" value="Unassembled WGS sequence"/>
</dbReference>
<dbReference type="GO" id="GO:0005634">
    <property type="term" value="C:nucleus"/>
    <property type="evidence" value="ECO:0007669"/>
    <property type="project" value="UniProtKB-SubCell"/>
</dbReference>
<dbReference type="PANTHER" id="PTHR32096:SF18">
    <property type="entry name" value="DISEASE RESISTANCE PROTEIN RRS1B-RELATED"/>
    <property type="match status" value="1"/>
</dbReference>
<accession>A0AAV1SBS0</accession>
<dbReference type="EMBL" id="CAWUPB010001173">
    <property type="protein sequence ID" value="CAK7348435.1"/>
    <property type="molecule type" value="Genomic_DNA"/>
</dbReference>
<protein>
    <recommendedName>
        <fullName evidence="7">WRKY domain-containing protein</fullName>
    </recommendedName>
</protein>
<name>A0AAV1SBS0_9ROSI</name>
<keyword evidence="2" id="KW-0805">Transcription regulation</keyword>
<dbReference type="Pfam" id="PF03106">
    <property type="entry name" value="WRKY"/>
    <property type="match status" value="1"/>
</dbReference>
<feature type="compositionally biased region" description="Polar residues" evidence="6">
    <location>
        <begin position="1"/>
        <end position="17"/>
    </location>
</feature>
<evidence type="ECO:0000256" key="6">
    <source>
        <dbReference type="SAM" id="MobiDB-lite"/>
    </source>
</evidence>
<feature type="region of interest" description="Disordered" evidence="6">
    <location>
        <begin position="100"/>
        <end position="165"/>
    </location>
</feature>
<evidence type="ECO:0000256" key="3">
    <source>
        <dbReference type="ARBA" id="ARBA00023125"/>
    </source>
</evidence>
<dbReference type="FunFam" id="2.20.25.80:FF:000004">
    <property type="entry name" value="WRKY transcription factor 65"/>
    <property type="match status" value="1"/>
</dbReference>
<dbReference type="SMART" id="SM00774">
    <property type="entry name" value="WRKY"/>
    <property type="match status" value="1"/>
</dbReference>
<dbReference type="InterPro" id="IPR003657">
    <property type="entry name" value="WRKY_dom"/>
</dbReference>
<keyword evidence="5" id="KW-0539">Nucleus</keyword>
<dbReference type="Gene3D" id="2.20.25.80">
    <property type="entry name" value="WRKY domain"/>
    <property type="match status" value="1"/>
</dbReference>
<feature type="domain" description="WRKY" evidence="7">
    <location>
        <begin position="48"/>
        <end position="108"/>
    </location>
</feature>